<feature type="transmembrane region" description="Helical" evidence="6">
    <location>
        <begin position="243"/>
        <end position="265"/>
    </location>
</feature>
<dbReference type="PANTHER" id="PTHR12778">
    <property type="entry name" value="SOLUTE CARRIER FAMILY 33 ACETYL-COA TRANSPORTER -RELATED"/>
    <property type="match status" value="1"/>
</dbReference>
<dbReference type="RefSeq" id="WP_197708657.1">
    <property type="nucleotide sequence ID" value="NZ_LT960611.1"/>
</dbReference>
<dbReference type="Gene3D" id="1.20.1250.20">
    <property type="entry name" value="MFS general substrate transporter like domains"/>
    <property type="match status" value="1"/>
</dbReference>
<comment type="subcellular location">
    <subcellularLocation>
        <location evidence="1">Membrane</location>
        <topology evidence="1">Multi-pass membrane protein</topology>
    </subcellularLocation>
</comment>
<dbReference type="AlphaFoldDB" id="A0A2N8ZAJ0"/>
<evidence type="ECO:0000256" key="1">
    <source>
        <dbReference type="ARBA" id="ARBA00004141"/>
    </source>
</evidence>
<feature type="transmembrane region" description="Helical" evidence="6">
    <location>
        <begin position="65"/>
        <end position="86"/>
    </location>
</feature>
<dbReference type="PANTHER" id="PTHR12778:SF10">
    <property type="entry name" value="MAJOR FACILITATOR SUPERFAMILY DOMAIN-CONTAINING PROTEIN 3"/>
    <property type="match status" value="1"/>
</dbReference>
<dbReference type="Pfam" id="PF07690">
    <property type="entry name" value="MFS_1"/>
    <property type="match status" value="1"/>
</dbReference>
<evidence type="ECO:0000313" key="8">
    <source>
        <dbReference type="Proteomes" id="UP000235828"/>
    </source>
</evidence>
<evidence type="ECO:0000256" key="6">
    <source>
        <dbReference type="SAM" id="Phobius"/>
    </source>
</evidence>
<dbReference type="SUPFAM" id="SSF103473">
    <property type="entry name" value="MFS general substrate transporter"/>
    <property type="match status" value="1"/>
</dbReference>
<keyword evidence="4 6" id="KW-1133">Transmembrane helix</keyword>
<evidence type="ECO:0000256" key="5">
    <source>
        <dbReference type="ARBA" id="ARBA00023136"/>
    </source>
</evidence>
<dbReference type="GO" id="GO:0022857">
    <property type="term" value="F:transmembrane transporter activity"/>
    <property type="evidence" value="ECO:0007669"/>
    <property type="project" value="InterPro"/>
</dbReference>
<dbReference type="KEGG" id="vta:A0970"/>
<dbReference type="InterPro" id="IPR036259">
    <property type="entry name" value="MFS_trans_sf"/>
</dbReference>
<keyword evidence="3 6" id="KW-0812">Transmembrane</keyword>
<keyword evidence="5 6" id="KW-0472">Membrane</keyword>
<evidence type="ECO:0000313" key="7">
    <source>
        <dbReference type="EMBL" id="SON48949.1"/>
    </source>
</evidence>
<dbReference type="EMBL" id="LT960611">
    <property type="protein sequence ID" value="SON48949.1"/>
    <property type="molecule type" value="Genomic_DNA"/>
</dbReference>
<keyword evidence="2" id="KW-0813">Transport</keyword>
<feature type="transmembrane region" description="Helical" evidence="6">
    <location>
        <begin position="161"/>
        <end position="178"/>
    </location>
</feature>
<keyword evidence="8" id="KW-1185">Reference proteome</keyword>
<sequence length="402" mass="44624">MLASIYTTQYIGIAFILSAALAILRQQGVPLDKLALLNLVALPLIGKIFYAPVIDKYRLVFQGKYRSWLIFSNIGMVSLLLIVGSMDIVDQFSSMLAVICLYVLFMSLQDVSVDGLSCKLFQPEERKFSSSVQFSGNLLGNIIGGGVLLIFYPWLQWQGSFLILSLLTSFALFQVCMYKEPESEECNTSQSYFSLFKDIKGFLVQHKYWFCILLIYPLSSTWGFALLSPILIDSGWSLPDVGFSIKIFGSIVGFVSAMLAAYLIAKVGRNNALMVVLCFQVFALSLMIFPALGFTDKGTVHLVIAAHFISFPALLVISATIFMDKASLTYHKATFFTLQISVASFIGFVYSWASMAVAKHVGYSLATIIGSVIALFILILVWRLLSIISDNGTLTLKQYDYE</sequence>
<reference evidence="7 8" key="1">
    <citation type="submission" date="2017-10" db="EMBL/GenBank/DDBJ databases">
        <authorList>
            <person name="Banno H."/>
            <person name="Chua N.-H."/>
        </authorList>
    </citation>
    <scope>NUCLEOTIDE SEQUENCE [LARGE SCALE GENOMIC DNA]</scope>
    <source>
        <strain evidence="7">Vibrio tapetis CECT4600</strain>
    </source>
</reference>
<dbReference type="GO" id="GO:0016020">
    <property type="term" value="C:membrane"/>
    <property type="evidence" value="ECO:0007669"/>
    <property type="project" value="UniProtKB-SubCell"/>
</dbReference>
<gene>
    <name evidence="7" type="ORF">VTAP4600_A0970</name>
</gene>
<accession>A0A2N8ZAJ0</accession>
<feature type="transmembrane region" description="Helical" evidence="6">
    <location>
        <begin position="7"/>
        <end position="24"/>
    </location>
</feature>
<feature type="transmembrane region" description="Helical" evidence="6">
    <location>
        <begin position="92"/>
        <end position="113"/>
    </location>
</feature>
<feature type="transmembrane region" description="Helical" evidence="6">
    <location>
        <begin position="272"/>
        <end position="294"/>
    </location>
</feature>
<evidence type="ECO:0000256" key="4">
    <source>
        <dbReference type="ARBA" id="ARBA00022989"/>
    </source>
</evidence>
<dbReference type="InterPro" id="IPR011701">
    <property type="entry name" value="MFS"/>
</dbReference>
<feature type="transmembrane region" description="Helical" evidence="6">
    <location>
        <begin position="134"/>
        <end position="155"/>
    </location>
</feature>
<feature type="transmembrane region" description="Helical" evidence="6">
    <location>
        <begin position="335"/>
        <end position="353"/>
    </location>
</feature>
<feature type="transmembrane region" description="Helical" evidence="6">
    <location>
        <begin position="208"/>
        <end position="231"/>
    </location>
</feature>
<name>A0A2N8ZAJ0_9VIBR</name>
<evidence type="ECO:0000256" key="3">
    <source>
        <dbReference type="ARBA" id="ARBA00022692"/>
    </source>
</evidence>
<proteinExistence type="predicted"/>
<organism evidence="7 8">
    <name type="scientific">Vibrio tapetis subsp. tapetis</name>
    <dbReference type="NCBI Taxonomy" id="1671868"/>
    <lineage>
        <taxon>Bacteria</taxon>
        <taxon>Pseudomonadati</taxon>
        <taxon>Pseudomonadota</taxon>
        <taxon>Gammaproteobacteria</taxon>
        <taxon>Vibrionales</taxon>
        <taxon>Vibrionaceae</taxon>
        <taxon>Vibrio</taxon>
    </lineage>
</organism>
<feature type="transmembrane region" description="Helical" evidence="6">
    <location>
        <begin position="300"/>
        <end position="323"/>
    </location>
</feature>
<feature type="transmembrane region" description="Helical" evidence="6">
    <location>
        <begin position="36"/>
        <end position="53"/>
    </location>
</feature>
<dbReference type="Proteomes" id="UP000235828">
    <property type="component" value="Chromosome A"/>
</dbReference>
<evidence type="ECO:0000256" key="2">
    <source>
        <dbReference type="ARBA" id="ARBA00022448"/>
    </source>
</evidence>
<protein>
    <submittedName>
        <fullName evidence="7">Putative transport protein (MFS superfamily protein)</fullName>
    </submittedName>
</protein>
<feature type="transmembrane region" description="Helical" evidence="6">
    <location>
        <begin position="365"/>
        <end position="385"/>
    </location>
</feature>
<dbReference type="InterPro" id="IPR004752">
    <property type="entry name" value="AmpG_permease/AT-1"/>
</dbReference>